<gene>
    <name evidence="2" type="ORF">BaRGS_00029166</name>
</gene>
<name>A0ABD0JX02_9CAEN</name>
<organism evidence="2 3">
    <name type="scientific">Batillaria attramentaria</name>
    <dbReference type="NCBI Taxonomy" id="370345"/>
    <lineage>
        <taxon>Eukaryota</taxon>
        <taxon>Metazoa</taxon>
        <taxon>Spiralia</taxon>
        <taxon>Lophotrochozoa</taxon>
        <taxon>Mollusca</taxon>
        <taxon>Gastropoda</taxon>
        <taxon>Caenogastropoda</taxon>
        <taxon>Sorbeoconcha</taxon>
        <taxon>Cerithioidea</taxon>
        <taxon>Batillariidae</taxon>
        <taxon>Batillaria</taxon>
    </lineage>
</organism>
<evidence type="ECO:0000313" key="2">
    <source>
        <dbReference type="EMBL" id="KAK7479617.1"/>
    </source>
</evidence>
<dbReference type="Proteomes" id="UP001519460">
    <property type="component" value="Unassembled WGS sequence"/>
</dbReference>
<sequence>EARGNRGWPEFAADHCYNSDYCRSKYRCCSCGCGVPEKNTENGPTRQETIELRHEIEMPMEHISHQNGNSTVTAPDEKAPMLPAQQKKPEH</sequence>
<feature type="region of interest" description="Disordered" evidence="1">
    <location>
        <begin position="64"/>
        <end position="91"/>
    </location>
</feature>
<dbReference type="EMBL" id="JACVVK020000299">
    <property type="protein sequence ID" value="KAK7479617.1"/>
    <property type="molecule type" value="Genomic_DNA"/>
</dbReference>
<reference evidence="2 3" key="1">
    <citation type="journal article" date="2023" name="Sci. Data">
        <title>Genome assembly of the Korean intertidal mud-creeper Batillaria attramentaria.</title>
        <authorList>
            <person name="Patra A.K."/>
            <person name="Ho P.T."/>
            <person name="Jun S."/>
            <person name="Lee S.J."/>
            <person name="Kim Y."/>
            <person name="Won Y.J."/>
        </authorList>
    </citation>
    <scope>NUCLEOTIDE SEQUENCE [LARGE SCALE GENOMIC DNA]</scope>
    <source>
        <strain evidence="2">Wonlab-2016</strain>
    </source>
</reference>
<comment type="caution">
    <text evidence="2">The sequence shown here is derived from an EMBL/GenBank/DDBJ whole genome shotgun (WGS) entry which is preliminary data.</text>
</comment>
<accession>A0ABD0JX02</accession>
<keyword evidence="3" id="KW-1185">Reference proteome</keyword>
<dbReference type="AlphaFoldDB" id="A0ABD0JX02"/>
<proteinExistence type="predicted"/>
<feature type="non-terminal residue" evidence="2">
    <location>
        <position position="1"/>
    </location>
</feature>
<evidence type="ECO:0000313" key="3">
    <source>
        <dbReference type="Proteomes" id="UP001519460"/>
    </source>
</evidence>
<protein>
    <submittedName>
        <fullName evidence="2">Uncharacterized protein</fullName>
    </submittedName>
</protein>
<evidence type="ECO:0000256" key="1">
    <source>
        <dbReference type="SAM" id="MobiDB-lite"/>
    </source>
</evidence>